<dbReference type="AlphaFoldDB" id="A0A835UGF0"/>
<protein>
    <recommendedName>
        <fullName evidence="9">Scarecrow-like protein 8</fullName>
    </recommendedName>
</protein>
<feature type="compositionally biased region" description="Low complexity" evidence="4">
    <location>
        <begin position="181"/>
        <end position="208"/>
    </location>
</feature>
<feature type="region of interest" description="Disordered" evidence="4">
    <location>
        <begin position="171"/>
        <end position="209"/>
    </location>
</feature>
<accession>A0A835UGF0</accession>
<evidence type="ECO:0000256" key="4">
    <source>
        <dbReference type="SAM" id="MobiDB-lite"/>
    </source>
</evidence>
<dbReference type="PROSITE" id="PS50985">
    <property type="entry name" value="GRAS"/>
    <property type="match status" value="1"/>
</dbReference>
<dbReference type="Proteomes" id="UP000639772">
    <property type="component" value="Unassembled WGS sequence"/>
</dbReference>
<comment type="caution">
    <text evidence="3">Lacks conserved residue(s) required for the propagation of feature annotation.</text>
</comment>
<feature type="region of interest" description="SAW" evidence="3">
    <location>
        <begin position="512"/>
        <end position="588"/>
    </location>
</feature>
<keyword evidence="1" id="KW-0805">Transcription regulation</keyword>
<comment type="caution">
    <text evidence="6">The sequence shown here is derived from an EMBL/GenBank/DDBJ whole genome shotgun (WGS) entry which is preliminary data.</text>
</comment>
<feature type="short sequence motif" description="VHIID" evidence="3">
    <location>
        <begin position="314"/>
        <end position="318"/>
    </location>
</feature>
<dbReference type="EMBL" id="JADCNM010000228">
    <property type="protein sequence ID" value="KAG0448995.1"/>
    <property type="molecule type" value="Genomic_DNA"/>
</dbReference>
<feature type="region of interest" description="Leucine repeat II (LRII)" evidence="3">
    <location>
        <begin position="375"/>
        <end position="407"/>
    </location>
</feature>
<name>A0A835UGF0_VANPL</name>
<comment type="similarity">
    <text evidence="3">Belongs to the GRAS family.</text>
</comment>
<dbReference type="Pfam" id="PF03514">
    <property type="entry name" value="GRAS"/>
    <property type="match status" value="1"/>
</dbReference>
<evidence type="ECO:0000313" key="5">
    <source>
        <dbReference type="EMBL" id="KAG0448995.1"/>
    </source>
</evidence>
<evidence type="ECO:0000256" key="1">
    <source>
        <dbReference type="ARBA" id="ARBA00023015"/>
    </source>
</evidence>
<dbReference type="PANTHER" id="PTHR31636">
    <property type="entry name" value="OSJNBA0084A10.13 PROTEIN-RELATED"/>
    <property type="match status" value="1"/>
</dbReference>
<dbReference type="EMBL" id="JADCNL010000011">
    <property type="protein sequence ID" value="KAG0460717.1"/>
    <property type="molecule type" value="Genomic_DNA"/>
</dbReference>
<dbReference type="Proteomes" id="UP000636800">
    <property type="component" value="Chromosome 11"/>
</dbReference>
<evidence type="ECO:0000313" key="8">
    <source>
        <dbReference type="Proteomes" id="UP000639772"/>
    </source>
</evidence>
<sequence>MASGFPGRDLRGGFGFGFGYGPAIQVPYQRRSDGGAASGLLKRPVSEMERLQEALFLRSVKQKTQFASPTLSNPLTHAAFSSASNISTPSVFLPSMSSTPAFLNCSIRSFPTTSSTAEAEMEKKSTMANRLLELERQLLEDDDEEEQISISGSVVTNCEWRDAIQKLISSPSTATATNQHSMSSSPTNSSSSSSGSSFSITQSTPSPSRQMLLDTATAISEGDHYTAASNLAILKRAANQRGDPDQRLTAIMIEALVSRLNPRDPMITLPITDICSSEHHSALHMLYESSPCFKLGLIAANFAILESTKDHTKIHILDFDVGQGGQLASFINAVSERQSLRSPRSPPISVKITAVSDISLPFFPHTAAGERHLCTVGDRLATLAKHLGVGFRFNIVKRKIHELDRETLGCEAGEALAVNLAFLISRVADESVSPANPRDELLRQVKSLKPTVVTLVEQEINGNTAPFATRFAEACAHYGALLESLDATSNRESTGRAGIEACLARKAANSIAHEGPDRVERCEVYGKWRARMGMAGFQTLPVGPTVIEPLKLRLASLRNNPGFTLKEEAGRLGCGWMGRVLTVASAWR</sequence>
<proteinExistence type="inferred from homology"/>
<dbReference type="OrthoDB" id="677896at2759"/>
<evidence type="ECO:0000256" key="2">
    <source>
        <dbReference type="ARBA" id="ARBA00023163"/>
    </source>
</evidence>
<dbReference type="InterPro" id="IPR005202">
    <property type="entry name" value="TF_GRAS"/>
</dbReference>
<organism evidence="6 7">
    <name type="scientific">Vanilla planifolia</name>
    <name type="common">Vanilla</name>
    <dbReference type="NCBI Taxonomy" id="51239"/>
    <lineage>
        <taxon>Eukaryota</taxon>
        <taxon>Viridiplantae</taxon>
        <taxon>Streptophyta</taxon>
        <taxon>Embryophyta</taxon>
        <taxon>Tracheophyta</taxon>
        <taxon>Spermatophyta</taxon>
        <taxon>Magnoliopsida</taxon>
        <taxon>Liliopsida</taxon>
        <taxon>Asparagales</taxon>
        <taxon>Orchidaceae</taxon>
        <taxon>Vanilloideae</taxon>
        <taxon>Vanilleae</taxon>
        <taxon>Vanilla</taxon>
    </lineage>
</organism>
<evidence type="ECO:0000313" key="6">
    <source>
        <dbReference type="EMBL" id="KAG0460717.1"/>
    </source>
</evidence>
<evidence type="ECO:0000256" key="3">
    <source>
        <dbReference type="PROSITE-ProRule" id="PRU01191"/>
    </source>
</evidence>
<gene>
    <name evidence="6" type="ORF">HPP92_021014</name>
    <name evidence="5" type="ORF">HPP92_027544</name>
</gene>
<reference evidence="7 8" key="1">
    <citation type="journal article" date="2020" name="Nat. Food">
        <title>A phased Vanilla planifolia genome enables genetic improvement of flavour and production.</title>
        <authorList>
            <person name="Hasing T."/>
            <person name="Tang H."/>
            <person name="Brym M."/>
            <person name="Khazi F."/>
            <person name="Huang T."/>
            <person name="Chambers A.H."/>
        </authorList>
    </citation>
    <scope>NUCLEOTIDE SEQUENCE [LARGE SCALE GENOMIC DNA]</scope>
    <source>
        <tissue evidence="6">Leaf</tissue>
    </source>
</reference>
<keyword evidence="2" id="KW-0804">Transcription</keyword>
<evidence type="ECO:0000313" key="7">
    <source>
        <dbReference type="Proteomes" id="UP000636800"/>
    </source>
</evidence>
<keyword evidence="7" id="KW-1185">Reference proteome</keyword>
<feature type="compositionally biased region" description="Polar residues" evidence="4">
    <location>
        <begin position="171"/>
        <end position="180"/>
    </location>
</feature>
<evidence type="ECO:0008006" key="9">
    <source>
        <dbReference type="Google" id="ProtNLM"/>
    </source>
</evidence>